<keyword evidence="4" id="KW-0804">Transcription</keyword>
<comment type="subunit">
    <text evidence="1">Homodimers and heterodimers.</text>
</comment>
<sequence>MNLWRFASAIFGGFSVGRVDIIALSGQFYLEVDFNLNMEYPFSPKEKGSDHWASSRAQVENLGSLDVGTRNSISEDMFNNISELMNFDTYAGWCSPAAMDQISASFGVPSCPSVTYAPLDALNFAEQNGEALPGTEGGETFNVGGSSFSCEDKIVFQQMDTPQFGVSTDSHDANDLAAKLNNGSFQQNNVMDVGKYMISRPPGLSLNEKMLKALSLFKESSGGGILAQLWVPVKYGDHYLLSTCEQPYLLDHILAGYREVSRTFTFPAEEKQGSILGLPGRVFVSKVPEWTSDVSYYNKAEYLRVDHAVNHQVRGSIALPVFNFDSEMSCCAVLELVSTKEKPNFDTEMEIVCNALQAVNLRTTVPPRLLPQCLSMNQRAALTEITDVLRAVCHAHILPLALTWIPCCYSEGDGDEIRKVRVRGGITNSNEKSILCIEETACYVNDRTIQGFVHACVEHHLEEGEGIAGKALQSNHPFFLHDVKVYDIYEYPLVHHARNFFLPVNVKGSSEQQLLLNNLSGTMQKMCKSLRTVSDAELAGVQGSNTGVQKGPIPNSPQQRNSQTTSSDSELNSIENMPSDVFNRRNGGIKAENPREQAPGSRRQMEKKRSTAEKNVSLSVLQQYFSGSLKDAAKSIGVCPTTLKRICRQHGISRWPSRKINKVNRSLKKIQTVLDSVQGVEGGLKYDPTTGGFVATGSIIQEFDAQKSRLFPEKSLPVQNSELVTQDPVPVPSVSCSTGESLAIKLEEGGCCIPTSHGEGVKKQNILLMPQRDSKPIAIEGNKWGHSKNSLKLENSDCHFVSQSSSSLAAADDMDTGVDGDDGIVEYNQHTSSSMTDSTNCSGSTLRSSSSQSFEEQKQPNMNASSIENGSKIIVKATYKEDMIRFKFDPSVGCFQLYEEVAKRLKLQNGTFQLKYLDDEEEWVMLVSDADLRECLEILDDIGTRSVKFMVRDTPFGVGSSGSSNCFLAGGL</sequence>
<feature type="region of interest" description="Disordered" evidence="6">
    <location>
        <begin position="830"/>
        <end position="863"/>
    </location>
</feature>
<feature type="domain" description="RWP-RK" evidence="7">
    <location>
        <begin position="596"/>
        <end position="683"/>
    </location>
</feature>
<keyword evidence="5" id="KW-0539">Nucleus</keyword>
<feature type="compositionally biased region" description="Basic and acidic residues" evidence="6">
    <location>
        <begin position="603"/>
        <end position="612"/>
    </location>
</feature>
<evidence type="ECO:0000256" key="3">
    <source>
        <dbReference type="ARBA" id="ARBA00023125"/>
    </source>
</evidence>
<dbReference type="GO" id="GO:0003700">
    <property type="term" value="F:DNA-binding transcription factor activity"/>
    <property type="evidence" value="ECO:0007669"/>
    <property type="project" value="InterPro"/>
</dbReference>
<dbReference type="InterPro" id="IPR055081">
    <property type="entry name" value="NLP1-9_GAF"/>
</dbReference>
<evidence type="ECO:0000256" key="4">
    <source>
        <dbReference type="ARBA" id="ARBA00023163"/>
    </source>
</evidence>
<feature type="region of interest" description="Disordered" evidence="6">
    <location>
        <begin position="542"/>
        <end position="614"/>
    </location>
</feature>
<dbReference type="CDD" id="cd06407">
    <property type="entry name" value="PB1_NLP"/>
    <property type="match status" value="1"/>
</dbReference>
<name>A0A4Y1RQU8_PRUDU</name>
<accession>A0A4Y1RQU8</accession>
<keyword evidence="3" id="KW-0238">DNA-binding</keyword>
<gene>
    <name evidence="9" type="ORF">Prudu_018462</name>
</gene>
<keyword evidence="2" id="KW-0805">Transcription regulation</keyword>
<organism evidence="9">
    <name type="scientific">Prunus dulcis</name>
    <name type="common">Almond</name>
    <name type="synonym">Amygdalus dulcis</name>
    <dbReference type="NCBI Taxonomy" id="3755"/>
    <lineage>
        <taxon>Eukaryota</taxon>
        <taxon>Viridiplantae</taxon>
        <taxon>Streptophyta</taxon>
        <taxon>Embryophyta</taxon>
        <taxon>Tracheophyta</taxon>
        <taxon>Spermatophyta</taxon>
        <taxon>Magnoliopsida</taxon>
        <taxon>eudicotyledons</taxon>
        <taxon>Gunneridae</taxon>
        <taxon>Pentapetalae</taxon>
        <taxon>rosids</taxon>
        <taxon>fabids</taxon>
        <taxon>Rosales</taxon>
        <taxon>Rosaceae</taxon>
        <taxon>Amygdaloideae</taxon>
        <taxon>Amygdaleae</taxon>
        <taxon>Prunus</taxon>
    </lineage>
</organism>
<evidence type="ECO:0000256" key="5">
    <source>
        <dbReference type="ARBA" id="ARBA00023242"/>
    </source>
</evidence>
<dbReference type="InterPro" id="IPR003035">
    <property type="entry name" value="RWP-RK_dom"/>
</dbReference>
<dbReference type="SMART" id="SM00666">
    <property type="entry name" value="PB1"/>
    <property type="match status" value="1"/>
</dbReference>
<dbReference type="PANTHER" id="PTHR32002:SF41">
    <property type="entry name" value="PROTEIN NLP8"/>
    <property type="match status" value="1"/>
</dbReference>
<dbReference type="PROSITE" id="PS51745">
    <property type="entry name" value="PB1"/>
    <property type="match status" value="1"/>
</dbReference>
<evidence type="ECO:0000259" key="8">
    <source>
        <dbReference type="PROSITE" id="PS51745"/>
    </source>
</evidence>
<evidence type="ECO:0000256" key="2">
    <source>
        <dbReference type="ARBA" id="ARBA00023015"/>
    </source>
</evidence>
<dbReference type="PROSITE" id="PS51519">
    <property type="entry name" value="RWP_RK"/>
    <property type="match status" value="1"/>
</dbReference>
<dbReference type="InterPro" id="IPR053793">
    <property type="entry name" value="PB1-like"/>
</dbReference>
<dbReference type="Pfam" id="PF02042">
    <property type="entry name" value="RWP-RK"/>
    <property type="match status" value="1"/>
</dbReference>
<evidence type="ECO:0000256" key="6">
    <source>
        <dbReference type="SAM" id="MobiDB-lite"/>
    </source>
</evidence>
<feature type="domain" description="PB1" evidence="8">
    <location>
        <begin position="872"/>
        <end position="954"/>
    </location>
</feature>
<evidence type="ECO:0000313" key="9">
    <source>
        <dbReference type="EMBL" id="BBH06732.1"/>
    </source>
</evidence>
<feature type="compositionally biased region" description="Polar residues" evidence="6">
    <location>
        <begin position="556"/>
        <end position="576"/>
    </location>
</feature>
<dbReference type="InterPro" id="IPR034891">
    <property type="entry name" value="PB1_NLP"/>
</dbReference>
<dbReference type="Pfam" id="PF22922">
    <property type="entry name" value="GAF_NLP"/>
    <property type="match status" value="1"/>
</dbReference>
<dbReference type="Gene3D" id="3.10.20.90">
    <property type="entry name" value="Phosphatidylinositol 3-kinase Catalytic Subunit, Chain A, domain 1"/>
    <property type="match status" value="1"/>
</dbReference>
<dbReference type="PANTHER" id="PTHR32002">
    <property type="entry name" value="PROTEIN NLP8"/>
    <property type="match status" value="1"/>
</dbReference>
<dbReference type="GO" id="GO:0003677">
    <property type="term" value="F:DNA binding"/>
    <property type="evidence" value="ECO:0007669"/>
    <property type="project" value="UniProtKB-KW"/>
</dbReference>
<feature type="compositionally biased region" description="Low complexity" evidence="6">
    <location>
        <begin position="838"/>
        <end position="853"/>
    </location>
</feature>
<protein>
    <submittedName>
        <fullName evidence="9">Plant regulator RWP-RK family protein</fullName>
    </submittedName>
</protein>
<dbReference type="SUPFAM" id="SSF54277">
    <property type="entry name" value="CAD &amp; PB1 domains"/>
    <property type="match status" value="1"/>
</dbReference>
<evidence type="ECO:0000256" key="1">
    <source>
        <dbReference type="ARBA" id="ARBA00011726"/>
    </source>
</evidence>
<reference evidence="9" key="1">
    <citation type="journal article" date="2019" name="Science">
        <title>Mutation of a bHLH transcription factor allowed almond domestication.</title>
        <authorList>
            <person name="Sanchez-Perez R."/>
            <person name="Pavan S."/>
            <person name="Mazzeo R."/>
            <person name="Moldovan C."/>
            <person name="Aiese Cigliano R."/>
            <person name="Del Cueto J."/>
            <person name="Ricciardi F."/>
            <person name="Lotti C."/>
            <person name="Ricciardi L."/>
            <person name="Dicenta F."/>
            <person name="Lopez-Marques R.L."/>
            <person name="Lindberg Moller B."/>
        </authorList>
    </citation>
    <scope>NUCLEOTIDE SEQUENCE</scope>
</reference>
<evidence type="ECO:0000259" key="7">
    <source>
        <dbReference type="PROSITE" id="PS51519"/>
    </source>
</evidence>
<dbReference type="InterPro" id="IPR045012">
    <property type="entry name" value="NLP"/>
</dbReference>
<dbReference type="AlphaFoldDB" id="A0A4Y1RQU8"/>
<dbReference type="EMBL" id="AP019302">
    <property type="protein sequence ID" value="BBH06732.1"/>
    <property type="molecule type" value="Genomic_DNA"/>
</dbReference>
<proteinExistence type="predicted"/>
<dbReference type="InterPro" id="IPR000270">
    <property type="entry name" value="PB1_dom"/>
</dbReference>
<dbReference type="Pfam" id="PF00564">
    <property type="entry name" value="PB1"/>
    <property type="match status" value="1"/>
</dbReference>